<feature type="domain" description="Large ribosomal subunit protein uL15/eL18" evidence="5">
    <location>
        <begin position="371"/>
        <end position="431"/>
    </location>
</feature>
<dbReference type="PANTHER" id="PTHR10934">
    <property type="entry name" value="60S RIBOSOMAL PROTEIN L18"/>
    <property type="match status" value="1"/>
</dbReference>
<dbReference type="GO" id="GO:0003735">
    <property type="term" value="F:structural constituent of ribosome"/>
    <property type="evidence" value="ECO:0007669"/>
    <property type="project" value="InterPro"/>
</dbReference>
<reference evidence="6 7" key="1">
    <citation type="journal article" date="2020" name="ISME J.">
        <title>Uncovering the hidden diversity of litter-decomposition mechanisms in mushroom-forming fungi.</title>
        <authorList>
            <person name="Floudas D."/>
            <person name="Bentzer J."/>
            <person name="Ahren D."/>
            <person name="Johansson T."/>
            <person name="Persson P."/>
            <person name="Tunlid A."/>
        </authorList>
    </citation>
    <scope>NUCLEOTIDE SEQUENCE [LARGE SCALE GENOMIC DNA]</scope>
    <source>
        <strain evidence="6 7">CBS 406.79</strain>
    </source>
</reference>
<evidence type="ECO:0000256" key="3">
    <source>
        <dbReference type="ARBA" id="ARBA00023274"/>
    </source>
</evidence>
<dbReference type="PANTHER" id="PTHR10934:SF2">
    <property type="entry name" value="LARGE RIBOSOMAL SUBUNIT PROTEIN EL18"/>
    <property type="match status" value="1"/>
</dbReference>
<dbReference type="EMBL" id="JAACJN010000264">
    <property type="protein sequence ID" value="KAF5354350.1"/>
    <property type="molecule type" value="Genomic_DNA"/>
</dbReference>
<dbReference type="InterPro" id="IPR036227">
    <property type="entry name" value="Ribosomal_uL15/eL18_sf"/>
</dbReference>
<proteinExistence type="inferred from homology"/>
<evidence type="ECO:0000256" key="2">
    <source>
        <dbReference type="ARBA" id="ARBA00022980"/>
    </source>
</evidence>
<comment type="similarity">
    <text evidence="1">Belongs to the eukaryotic ribosomal protein eL18 family.</text>
</comment>
<dbReference type="OrthoDB" id="6353017at2759"/>
<evidence type="ECO:0000256" key="1">
    <source>
        <dbReference type="ARBA" id="ARBA00006815"/>
    </source>
</evidence>
<evidence type="ECO:0000313" key="7">
    <source>
        <dbReference type="Proteomes" id="UP000518752"/>
    </source>
</evidence>
<dbReference type="InterPro" id="IPR000039">
    <property type="entry name" value="Ribosomal_eL18"/>
</dbReference>
<dbReference type="Gene3D" id="3.100.10.10">
    <property type="match status" value="1"/>
</dbReference>
<feature type="region of interest" description="Disordered" evidence="4">
    <location>
        <begin position="336"/>
        <end position="364"/>
    </location>
</feature>
<comment type="caution">
    <text evidence="6">The sequence shown here is derived from an EMBL/GenBank/DDBJ whole genome shotgun (WGS) entry which is preliminary data.</text>
</comment>
<dbReference type="SUPFAM" id="SSF52080">
    <property type="entry name" value="Ribosomal proteins L15p and L18e"/>
    <property type="match status" value="1"/>
</dbReference>
<sequence length="445" mass="48591">MELDCWPDFFNASLNTRQICLGSVRQQELAVVLSNFALAHFNRILPCQLCLGSTAAGYALGFVSQPPGDSFQSHSTSSPFPGQHQVVGYVLDFVSHPPGVSFQSHFTSSIFPGQHQVVGYVLDFVSQPPGVSFQSHSTSLTLPGQCQVAGYVLGFVSQPPAHCNRIFPRQLCLGSTRLLDTASYLSDPLKDVPKWECRKAVCGSSEYDKTSHWIPRMFKSRRGPHDGRADALTQYIHKFTVDLDLLINRPRCLRTKEIQKDGRDGFGVGGVEVDSEGEHDIPLEPRILPPKDDDDEPPAGYQHPFLYPFPAGYFSSSDPDNASSFWKEEGVIGEALQPSTKSMKAAEDSEADGQSGREHSEPTLTIRLTRRAKLLSAVGTVIDDIRIPSTNIPKLTIATLRFTQSAKACILAAGGQVLTLDELALHAPPEATPSFLGGIGTKERL</sequence>
<dbReference type="Pfam" id="PF17135">
    <property type="entry name" value="Ribosomal_L18"/>
    <property type="match status" value="1"/>
</dbReference>
<dbReference type="InterPro" id="IPR021131">
    <property type="entry name" value="Ribosomal_uL15/eL18"/>
</dbReference>
<keyword evidence="7" id="KW-1185">Reference proteome</keyword>
<dbReference type="GO" id="GO:0003723">
    <property type="term" value="F:RNA binding"/>
    <property type="evidence" value="ECO:0007669"/>
    <property type="project" value="TreeGrafter"/>
</dbReference>
<organism evidence="6 7">
    <name type="scientific">Collybiopsis confluens</name>
    <dbReference type="NCBI Taxonomy" id="2823264"/>
    <lineage>
        <taxon>Eukaryota</taxon>
        <taxon>Fungi</taxon>
        <taxon>Dikarya</taxon>
        <taxon>Basidiomycota</taxon>
        <taxon>Agaricomycotina</taxon>
        <taxon>Agaricomycetes</taxon>
        <taxon>Agaricomycetidae</taxon>
        <taxon>Agaricales</taxon>
        <taxon>Marasmiineae</taxon>
        <taxon>Omphalotaceae</taxon>
        <taxon>Collybiopsis</taxon>
    </lineage>
</organism>
<dbReference type="GO" id="GO:0006412">
    <property type="term" value="P:translation"/>
    <property type="evidence" value="ECO:0007669"/>
    <property type="project" value="InterPro"/>
</dbReference>
<evidence type="ECO:0000259" key="5">
    <source>
        <dbReference type="Pfam" id="PF17135"/>
    </source>
</evidence>
<dbReference type="Proteomes" id="UP000518752">
    <property type="component" value="Unassembled WGS sequence"/>
</dbReference>
<name>A0A8H5D695_9AGAR</name>
<evidence type="ECO:0000256" key="4">
    <source>
        <dbReference type="SAM" id="MobiDB-lite"/>
    </source>
</evidence>
<dbReference type="AlphaFoldDB" id="A0A8H5D695"/>
<accession>A0A8H5D695</accession>
<feature type="region of interest" description="Disordered" evidence="4">
    <location>
        <begin position="265"/>
        <end position="301"/>
    </location>
</feature>
<keyword evidence="2" id="KW-0689">Ribosomal protein</keyword>
<protein>
    <recommendedName>
        <fullName evidence="5">Large ribosomal subunit protein uL15/eL18 domain-containing protein</fullName>
    </recommendedName>
</protein>
<dbReference type="GO" id="GO:0022625">
    <property type="term" value="C:cytosolic large ribosomal subunit"/>
    <property type="evidence" value="ECO:0007669"/>
    <property type="project" value="TreeGrafter"/>
</dbReference>
<gene>
    <name evidence="6" type="ORF">D9757_014333</name>
</gene>
<evidence type="ECO:0000313" key="6">
    <source>
        <dbReference type="EMBL" id="KAF5354350.1"/>
    </source>
</evidence>
<keyword evidence="3" id="KW-0687">Ribonucleoprotein</keyword>